<dbReference type="PANTHER" id="PTHR31268">
    <property type="match status" value="1"/>
</dbReference>
<proteinExistence type="inferred from homology"/>
<keyword evidence="3" id="KW-0119">Carbohydrate metabolism</keyword>
<sequence length="849" mass="94851">MSAQVICEPLLGQTTIVSDQTAIITVVVVSSQPDILWEAAIWHNSSESGSWSQTELQNTGEQVQTFGQGLRKDEVGLLYIGSLNRPSSQSHVVHFTIKYRAAGQEWNWVNDQSSSEDAELVFSQNAAIPDSISHYLKNLDQSLSLETYDAALSWDPHSEERAWSISYSIPAAIERSSFVKTNLGLPTSPIRWFCLARESRPWLCPRQGRGNFSSEGDSILVSFLRRDGLHFVLLAVSLDDNLTVIKPGGDGTLIAVSRNEAPTPGMAYIIAATGRTFERANEAAIYHARSIVAEKTKDTRLELESLANTISPECLEWWYDSFAYCTWNGLGQNLTDEKIYDALDIMSNAGIFFSTIIIDDNWQSIDQYGSNNFHHRWMEFEADRKTFPRGLKHTVSTIRGRHPSVKHIAVWHGIMGYWNGIAPDGHIAKCYKTKTMKKQDNGFFGGGSLVAIDANDAHRFYEDFYQFLADCGIDSVKTDTQFILDQLEDAPDRAHCISTYQDAWAMAALRHFSAKAISCMSQTPQILFHSQLLDSLPKLMVRNSEDFFPSEPASHPWHIFCNAHTNVFTQHLNVLPDWDMFQTSHEYSAFHGAARCISGGPIYLTDKPGEHDISLIKQMTARGMNETIILRPKVAKTTYVYASNKEKRLLRIGTSTMDTGVPMLGVFNINDQPLAEIVTLEDFIDVSPAERYIIRAHTSSKISRPLSFRGSKTSHLLGLDVKGYEILTAYPLKTILHPTKKAEVDISVLGLLDKMTGAAAVRHSTTHINGNGVVLRVVLKAMGQLGIFISCSSNDLVVTYVKMCDILASVEAVTFDKQRNLVMFDMESTWESIKESNTSLEISIEMLIA</sequence>
<evidence type="ECO:0000256" key="4">
    <source>
        <dbReference type="ARBA" id="ARBA00049426"/>
    </source>
</evidence>
<accession>A0A7D8UUW0</accession>
<keyword evidence="6" id="KW-1185">Reference proteome</keyword>
<comment type="catalytic activity">
    <reaction evidence="1">
        <text>Hydrolysis of terminal, non-reducing alpha-D-galactose residues in alpha-D-galactosides, including galactose oligosaccharides, galactomannans and galactolipids.</text>
        <dbReference type="EC" id="3.2.1.22"/>
    </reaction>
</comment>
<comment type="similarity">
    <text evidence="2">Belongs to the glycosyl hydrolases 36 family.</text>
</comment>
<dbReference type="InterPro" id="IPR013785">
    <property type="entry name" value="Aldolase_TIM"/>
</dbReference>
<evidence type="ECO:0000313" key="5">
    <source>
        <dbReference type="EMBL" id="TVY58060.1"/>
    </source>
</evidence>
<dbReference type="GO" id="GO:0004557">
    <property type="term" value="F:alpha-galactosidase activity"/>
    <property type="evidence" value="ECO:0007669"/>
    <property type="project" value="UniProtKB-EC"/>
</dbReference>
<evidence type="ECO:0000256" key="3">
    <source>
        <dbReference type="ARBA" id="ARBA00023277"/>
    </source>
</evidence>
<dbReference type="Pfam" id="PF05691">
    <property type="entry name" value="Raffinose_syn"/>
    <property type="match status" value="1"/>
</dbReference>
<dbReference type="InterPro" id="IPR008811">
    <property type="entry name" value="Glycosyl_hydrolases_36"/>
</dbReference>
<dbReference type="PANTHER" id="PTHR31268:SF32">
    <property type="entry name" value="GALACTINOL--SUCROSE GALACTOSYLTRANSFERASE 2-RELATED"/>
    <property type="match status" value="1"/>
</dbReference>
<protein>
    <submittedName>
        <fullName evidence="5">Putative galactinol--sucrose galactosyltransferase 2</fullName>
    </submittedName>
</protein>
<comment type="caution">
    <text evidence="5">The sequence shown here is derived from an EMBL/GenBank/DDBJ whole genome shotgun (WGS) entry which is preliminary data.</text>
</comment>
<dbReference type="InterPro" id="IPR017853">
    <property type="entry name" value="GH"/>
</dbReference>
<organism evidence="5 6">
    <name type="scientific">Lachnellula cervina</name>
    <dbReference type="NCBI Taxonomy" id="1316786"/>
    <lineage>
        <taxon>Eukaryota</taxon>
        <taxon>Fungi</taxon>
        <taxon>Dikarya</taxon>
        <taxon>Ascomycota</taxon>
        <taxon>Pezizomycotina</taxon>
        <taxon>Leotiomycetes</taxon>
        <taxon>Helotiales</taxon>
        <taxon>Lachnaceae</taxon>
        <taxon>Lachnellula</taxon>
    </lineage>
</organism>
<keyword evidence="5" id="KW-0328">Glycosyltransferase</keyword>
<evidence type="ECO:0000256" key="1">
    <source>
        <dbReference type="ARBA" id="ARBA00001255"/>
    </source>
</evidence>
<dbReference type="OrthoDB" id="4664297at2759"/>
<reference evidence="5 6" key="1">
    <citation type="submission" date="2018-05" db="EMBL/GenBank/DDBJ databases">
        <title>Whole genome sequencing for identification of molecular markers to develop diagnostic detection tools for the regulated plant pathogen Lachnellula willkommii.</title>
        <authorList>
            <person name="Giroux E."/>
            <person name="Bilodeau G."/>
        </authorList>
    </citation>
    <scope>NUCLEOTIDE SEQUENCE [LARGE SCALE GENOMIC DNA]</scope>
    <source>
        <strain evidence="5 6">CBS 625.97</strain>
    </source>
</reference>
<evidence type="ECO:0000256" key="2">
    <source>
        <dbReference type="ARBA" id="ARBA00007240"/>
    </source>
</evidence>
<name>A0A7D8UUW0_9HELO</name>
<gene>
    <name evidence="5" type="primary">RFS2</name>
    <name evidence="5" type="ORF">LCER1_G002121</name>
</gene>
<dbReference type="AlphaFoldDB" id="A0A7D8UUW0"/>
<dbReference type="Gene3D" id="3.20.20.70">
    <property type="entry name" value="Aldolase class I"/>
    <property type="match status" value="1"/>
</dbReference>
<evidence type="ECO:0000313" key="6">
    <source>
        <dbReference type="Proteomes" id="UP000481288"/>
    </source>
</evidence>
<comment type="catalytic activity">
    <reaction evidence="4">
        <text>alpha-D-galactosyl-(1-&gt;3)-1D-myo-inositol + sucrose = raffinose + myo-inositol</text>
        <dbReference type="Rhea" id="RHEA:20161"/>
        <dbReference type="ChEBI" id="CHEBI:16634"/>
        <dbReference type="ChEBI" id="CHEBI:17268"/>
        <dbReference type="ChEBI" id="CHEBI:17505"/>
        <dbReference type="ChEBI" id="CHEBI:17992"/>
        <dbReference type="EC" id="2.4.1.82"/>
    </reaction>
</comment>
<keyword evidence="5" id="KW-0808">Transferase</keyword>
<dbReference type="EMBL" id="QGMG01000060">
    <property type="protein sequence ID" value="TVY58060.1"/>
    <property type="molecule type" value="Genomic_DNA"/>
</dbReference>
<dbReference type="SUPFAM" id="SSF51445">
    <property type="entry name" value="(Trans)glycosidases"/>
    <property type="match status" value="1"/>
</dbReference>
<dbReference type="GO" id="GO:0047274">
    <property type="term" value="F:galactinol-sucrose galactosyltransferase activity"/>
    <property type="evidence" value="ECO:0007669"/>
    <property type="project" value="UniProtKB-EC"/>
</dbReference>
<dbReference type="Proteomes" id="UP000481288">
    <property type="component" value="Unassembled WGS sequence"/>
</dbReference>